<reference evidence="12 13" key="2">
    <citation type="submission" date="2015-01" db="EMBL/GenBank/DDBJ databases">
        <title>Complete genome sequence of Pyrinomonas methylaliphatogenes type strain K22T.</title>
        <authorList>
            <person name="Lee K.C.Y."/>
            <person name="Power J.F."/>
            <person name="Dunfield P.F."/>
            <person name="Morgan X.C."/>
            <person name="Huttenhower C."/>
            <person name="Stott M.B."/>
        </authorList>
    </citation>
    <scope>NUCLEOTIDE SEQUENCE [LARGE SCALE GENOMIC DNA]</scope>
    <source>
        <strain evidence="12 13">K22</strain>
    </source>
</reference>
<evidence type="ECO:0000256" key="9">
    <source>
        <dbReference type="ARBA" id="ARBA00023136"/>
    </source>
</evidence>
<evidence type="ECO:0000256" key="10">
    <source>
        <dbReference type="RuleBase" id="RU364125"/>
    </source>
</evidence>
<evidence type="ECO:0000256" key="7">
    <source>
        <dbReference type="ARBA" id="ARBA00022779"/>
    </source>
</evidence>
<feature type="region of interest" description="Disordered" evidence="11">
    <location>
        <begin position="50"/>
        <end position="76"/>
    </location>
</feature>
<sequence>MSDAPQTPPAPPKKSKRGLIITVIALLLALAAGGGGGYFYFSRAASKNTAEKSKRQRASDEEAADESGAEKRAGNAKVVEMNLPDDSDVKQVIELQPFIVNLADKGEARYLRMTVSIGLGEGLEKDKPDPLFVTRVRNAMLAVLTTKTSDEILTPEGKAELRKELLRAARAAVPEPEVRAIYITDFIVQL</sequence>
<evidence type="ECO:0000313" key="12">
    <source>
        <dbReference type="EMBL" id="CDM65632.1"/>
    </source>
</evidence>
<keyword evidence="12" id="KW-0282">Flagellum</keyword>
<dbReference type="Proteomes" id="UP000031518">
    <property type="component" value="Unassembled WGS sequence"/>
</dbReference>
<evidence type="ECO:0000256" key="8">
    <source>
        <dbReference type="ARBA" id="ARBA00022989"/>
    </source>
</evidence>
<dbReference type="PANTHER" id="PTHR35091">
    <property type="entry name" value="FLAGELLAR PROTEIN FLIL"/>
    <property type="match status" value="1"/>
</dbReference>
<dbReference type="RefSeq" id="WP_060635469.1">
    <property type="nucleotide sequence ID" value="NZ_CBXV010000005.1"/>
</dbReference>
<evidence type="ECO:0000256" key="5">
    <source>
        <dbReference type="ARBA" id="ARBA00022500"/>
    </source>
</evidence>
<dbReference type="EMBL" id="CBXV010000005">
    <property type="protein sequence ID" value="CDM65632.1"/>
    <property type="molecule type" value="Genomic_DNA"/>
</dbReference>
<comment type="subcellular location">
    <subcellularLocation>
        <location evidence="2">Cell membrane</location>
        <topology evidence="2">Single-pass membrane protein</topology>
    </subcellularLocation>
</comment>
<evidence type="ECO:0000256" key="2">
    <source>
        <dbReference type="ARBA" id="ARBA00004162"/>
    </source>
</evidence>
<feature type="transmembrane region" description="Helical" evidence="10">
    <location>
        <begin position="20"/>
        <end position="41"/>
    </location>
</feature>
<keyword evidence="12" id="KW-0969">Cilium</keyword>
<dbReference type="STRING" id="454194.PYK22_01637"/>
<dbReference type="Pfam" id="PF03748">
    <property type="entry name" value="FliL"/>
    <property type="match status" value="1"/>
</dbReference>
<evidence type="ECO:0000313" key="13">
    <source>
        <dbReference type="Proteomes" id="UP000031518"/>
    </source>
</evidence>
<keyword evidence="9 10" id="KW-0472">Membrane</keyword>
<dbReference type="GO" id="GO:0006935">
    <property type="term" value="P:chemotaxis"/>
    <property type="evidence" value="ECO:0007669"/>
    <property type="project" value="UniProtKB-KW"/>
</dbReference>
<keyword evidence="8 10" id="KW-1133">Transmembrane helix</keyword>
<comment type="function">
    <text evidence="1 10">Controls the rotational direction of flagella during chemotaxis.</text>
</comment>
<reference evidence="12 13" key="1">
    <citation type="submission" date="2013-12" db="EMBL/GenBank/DDBJ databases">
        <authorList>
            <person name="Stott M."/>
        </authorList>
    </citation>
    <scope>NUCLEOTIDE SEQUENCE [LARGE SCALE GENOMIC DNA]</scope>
    <source>
        <strain evidence="12 13">K22</strain>
    </source>
</reference>
<comment type="similarity">
    <text evidence="3 10">Belongs to the FliL family.</text>
</comment>
<dbReference type="InterPro" id="IPR005503">
    <property type="entry name" value="FliL"/>
</dbReference>
<dbReference type="GO" id="GO:0009425">
    <property type="term" value="C:bacterial-type flagellum basal body"/>
    <property type="evidence" value="ECO:0007669"/>
    <property type="project" value="InterPro"/>
</dbReference>
<protein>
    <recommendedName>
        <fullName evidence="10">Flagellar protein FliL</fullName>
    </recommendedName>
</protein>
<dbReference type="GO" id="GO:0005886">
    <property type="term" value="C:plasma membrane"/>
    <property type="evidence" value="ECO:0007669"/>
    <property type="project" value="UniProtKB-SubCell"/>
</dbReference>
<feature type="compositionally biased region" description="Basic and acidic residues" evidence="11">
    <location>
        <begin position="50"/>
        <end position="60"/>
    </location>
</feature>
<dbReference type="AlphaFoldDB" id="A0A0B6WY41"/>
<keyword evidence="4 10" id="KW-1003">Cell membrane</keyword>
<dbReference type="OrthoDB" id="122720at2"/>
<dbReference type="PANTHER" id="PTHR35091:SF2">
    <property type="entry name" value="FLAGELLAR PROTEIN FLIL"/>
    <property type="match status" value="1"/>
</dbReference>
<proteinExistence type="inferred from homology"/>
<evidence type="ECO:0000256" key="6">
    <source>
        <dbReference type="ARBA" id="ARBA00022692"/>
    </source>
</evidence>
<evidence type="ECO:0000256" key="11">
    <source>
        <dbReference type="SAM" id="MobiDB-lite"/>
    </source>
</evidence>
<gene>
    <name evidence="12" type="ORF">PYK22_01637</name>
</gene>
<keyword evidence="13" id="KW-1185">Reference proteome</keyword>
<evidence type="ECO:0000256" key="4">
    <source>
        <dbReference type="ARBA" id="ARBA00022475"/>
    </source>
</evidence>
<evidence type="ECO:0000256" key="3">
    <source>
        <dbReference type="ARBA" id="ARBA00008281"/>
    </source>
</evidence>
<keyword evidence="5 10" id="KW-0145">Chemotaxis</keyword>
<name>A0A0B6WY41_9BACT</name>
<keyword evidence="12" id="KW-0966">Cell projection</keyword>
<accession>A0A0B6WY41</accession>
<organism evidence="12 13">
    <name type="scientific">Pyrinomonas methylaliphatogenes</name>
    <dbReference type="NCBI Taxonomy" id="454194"/>
    <lineage>
        <taxon>Bacteria</taxon>
        <taxon>Pseudomonadati</taxon>
        <taxon>Acidobacteriota</taxon>
        <taxon>Blastocatellia</taxon>
        <taxon>Blastocatellales</taxon>
        <taxon>Pyrinomonadaceae</taxon>
        <taxon>Pyrinomonas</taxon>
    </lineage>
</organism>
<keyword evidence="6 10" id="KW-0812">Transmembrane</keyword>
<dbReference type="GO" id="GO:0071978">
    <property type="term" value="P:bacterial-type flagellum-dependent swarming motility"/>
    <property type="evidence" value="ECO:0007669"/>
    <property type="project" value="TreeGrafter"/>
</dbReference>
<evidence type="ECO:0000256" key="1">
    <source>
        <dbReference type="ARBA" id="ARBA00002254"/>
    </source>
</evidence>
<keyword evidence="7 10" id="KW-0283">Flagellar rotation</keyword>